<evidence type="ECO:0000256" key="7">
    <source>
        <dbReference type="PROSITE-ProRule" id="PRU10141"/>
    </source>
</evidence>
<dbReference type="OMA" id="RYQYEIV"/>
<evidence type="ECO:0000256" key="2">
    <source>
        <dbReference type="ARBA" id="ARBA00022527"/>
    </source>
</evidence>
<evidence type="ECO:0000256" key="5">
    <source>
        <dbReference type="ARBA" id="ARBA00022777"/>
    </source>
</evidence>
<keyword evidence="2" id="KW-0723">Serine/threonine-protein kinase</keyword>
<organism evidence="10 11">
    <name type="scientific">Paramecium primaurelia</name>
    <dbReference type="NCBI Taxonomy" id="5886"/>
    <lineage>
        <taxon>Eukaryota</taxon>
        <taxon>Sar</taxon>
        <taxon>Alveolata</taxon>
        <taxon>Ciliophora</taxon>
        <taxon>Intramacronucleata</taxon>
        <taxon>Oligohymenophorea</taxon>
        <taxon>Peniculida</taxon>
        <taxon>Parameciidae</taxon>
        <taxon>Paramecium</taxon>
    </lineage>
</organism>
<dbReference type="PROSITE" id="PS00107">
    <property type="entry name" value="PROTEIN_KINASE_ATP"/>
    <property type="match status" value="1"/>
</dbReference>
<keyword evidence="5" id="KW-0418">Kinase</keyword>
<dbReference type="PANTHER" id="PTHR24058:SF22">
    <property type="entry name" value="DUAL SPECIFICITY TYROSINE-PHOSPHORYLATION-REGULATED KINASE 4"/>
    <property type="match status" value="1"/>
</dbReference>
<comment type="similarity">
    <text evidence="1">Belongs to the protein kinase superfamily. CMGC Ser/Thr protein kinase family. MNB/DYRK subfamily.</text>
</comment>
<keyword evidence="3" id="KW-0808">Transferase</keyword>
<dbReference type="SMART" id="SM00220">
    <property type="entry name" value="S_TKc"/>
    <property type="match status" value="1"/>
</dbReference>
<accession>A0A8S1K4J9</accession>
<dbReference type="GO" id="GO:0005524">
    <property type="term" value="F:ATP binding"/>
    <property type="evidence" value="ECO:0007669"/>
    <property type="project" value="UniProtKB-UniRule"/>
</dbReference>
<dbReference type="EMBL" id="CAJJDM010000011">
    <property type="protein sequence ID" value="CAD8049777.1"/>
    <property type="molecule type" value="Genomic_DNA"/>
</dbReference>
<dbReference type="GO" id="GO:0005856">
    <property type="term" value="C:cytoskeleton"/>
    <property type="evidence" value="ECO:0007669"/>
    <property type="project" value="TreeGrafter"/>
</dbReference>
<name>A0A8S1K4J9_PARPR</name>
<evidence type="ECO:0000256" key="3">
    <source>
        <dbReference type="ARBA" id="ARBA00022679"/>
    </source>
</evidence>
<feature type="binding site" evidence="7">
    <location>
        <position position="193"/>
    </location>
    <ligand>
        <name>ATP</name>
        <dbReference type="ChEBI" id="CHEBI:30616"/>
    </ligand>
</feature>
<evidence type="ECO:0000256" key="6">
    <source>
        <dbReference type="ARBA" id="ARBA00022840"/>
    </source>
</evidence>
<dbReference type="Proteomes" id="UP000688137">
    <property type="component" value="Unassembled WGS sequence"/>
</dbReference>
<reference evidence="10" key="1">
    <citation type="submission" date="2021-01" db="EMBL/GenBank/DDBJ databases">
        <authorList>
            <consortium name="Genoscope - CEA"/>
            <person name="William W."/>
        </authorList>
    </citation>
    <scope>NUCLEOTIDE SEQUENCE</scope>
</reference>
<dbReference type="CDD" id="cd14210">
    <property type="entry name" value="PKc_DYRK"/>
    <property type="match status" value="1"/>
</dbReference>
<dbReference type="GO" id="GO:0004674">
    <property type="term" value="F:protein serine/threonine kinase activity"/>
    <property type="evidence" value="ECO:0007669"/>
    <property type="project" value="UniProtKB-KW"/>
</dbReference>
<proteinExistence type="inferred from homology"/>
<evidence type="ECO:0000259" key="9">
    <source>
        <dbReference type="PROSITE" id="PS50011"/>
    </source>
</evidence>
<evidence type="ECO:0000256" key="4">
    <source>
        <dbReference type="ARBA" id="ARBA00022741"/>
    </source>
</evidence>
<evidence type="ECO:0000256" key="8">
    <source>
        <dbReference type="SAM" id="MobiDB-lite"/>
    </source>
</evidence>
<keyword evidence="6 7" id="KW-0067">ATP-binding</keyword>
<sequence>MKFEHKKKFSVHLDISQLKSNSYLNYPLSTKRKFDNPQSTRKLDTSPKSVSPNNSFLSSDRKLQQKYPINNCKTNSLKSILQPYKIRSPSDKENHHSFLSNRSQLYKLPLSTEQFLKLYNLTRNEQSELNGLKQVYYYKQPKCLVDQPNGDYSYNIKDHIRYQYEIVNLLGQGSFGQVFQVLDHKTQQLYALKIIKNQEKLKKQAIIEANILQYIKDHDTDQLSNIVKNIEQFTFRGHQCIVFEKLEQNLFELIQKQKFKGIDHELARKIGIQLLNSLNFLNKHKIIHCDIKPENVMLLDNSKSGIKLVDFGSGCFVGQQIYTYIQSRYYRAPEVIFGLKYGIEIDMWSFACLLSELYIGTPIFPGEDEIEQINLIIEIIGAPTVDFALKCPRRKYFFDEDGHPKKNIKSYRKPNSVSLYDKLRTEDSDLVDFLLRCFAWEPQNRLQPLDALKHPWIIAGLPKEIQKQHKKYIELEKLLQTQQTPLVSQLCFQGSKQNKSKDHYQEDSHFKTKKQIKSILNINTNISNISDPKTILSCRYNDKPLQSERQRQNIASSIYKLLSDKPKSRKPSCN</sequence>
<gene>
    <name evidence="10" type="ORF">PPRIM_AZ9-3.1.T0140159</name>
</gene>
<feature type="compositionally biased region" description="Polar residues" evidence="8">
    <location>
        <begin position="36"/>
        <end position="58"/>
    </location>
</feature>
<dbReference type="GO" id="GO:0005737">
    <property type="term" value="C:cytoplasm"/>
    <property type="evidence" value="ECO:0007669"/>
    <property type="project" value="TreeGrafter"/>
</dbReference>
<dbReference type="PANTHER" id="PTHR24058">
    <property type="entry name" value="DUAL SPECIFICITY PROTEIN KINASE"/>
    <property type="match status" value="1"/>
</dbReference>
<evidence type="ECO:0000313" key="10">
    <source>
        <dbReference type="EMBL" id="CAD8049777.1"/>
    </source>
</evidence>
<dbReference type="InterPro" id="IPR050494">
    <property type="entry name" value="Ser_Thr_dual-spec_kinase"/>
</dbReference>
<dbReference type="PROSITE" id="PS50011">
    <property type="entry name" value="PROTEIN_KINASE_DOM"/>
    <property type="match status" value="1"/>
</dbReference>
<dbReference type="PROSITE" id="PS00108">
    <property type="entry name" value="PROTEIN_KINASE_ST"/>
    <property type="match status" value="1"/>
</dbReference>
<dbReference type="InterPro" id="IPR008271">
    <property type="entry name" value="Ser/Thr_kinase_AS"/>
</dbReference>
<feature type="domain" description="Protein kinase" evidence="9">
    <location>
        <begin position="164"/>
        <end position="457"/>
    </location>
</feature>
<keyword evidence="11" id="KW-1185">Reference proteome</keyword>
<dbReference type="InterPro" id="IPR017441">
    <property type="entry name" value="Protein_kinase_ATP_BS"/>
</dbReference>
<dbReference type="InterPro" id="IPR000719">
    <property type="entry name" value="Prot_kinase_dom"/>
</dbReference>
<dbReference type="AlphaFoldDB" id="A0A8S1K4J9"/>
<evidence type="ECO:0000256" key="1">
    <source>
        <dbReference type="ARBA" id="ARBA00008867"/>
    </source>
</evidence>
<evidence type="ECO:0000313" key="11">
    <source>
        <dbReference type="Proteomes" id="UP000688137"/>
    </source>
</evidence>
<comment type="caution">
    <text evidence="10">The sequence shown here is derived from an EMBL/GenBank/DDBJ whole genome shotgun (WGS) entry which is preliminary data.</text>
</comment>
<feature type="region of interest" description="Disordered" evidence="8">
    <location>
        <begin position="29"/>
        <end position="60"/>
    </location>
</feature>
<keyword evidence="4 7" id="KW-0547">Nucleotide-binding</keyword>
<dbReference type="Pfam" id="PF00069">
    <property type="entry name" value="Pkinase"/>
    <property type="match status" value="1"/>
</dbReference>
<protein>
    <recommendedName>
        <fullName evidence="9">Protein kinase domain-containing protein</fullName>
    </recommendedName>
</protein>